<feature type="domain" description="Ig-like" evidence="8">
    <location>
        <begin position="1659"/>
        <end position="1742"/>
    </location>
</feature>
<feature type="domain" description="Fibronectin type-III" evidence="9">
    <location>
        <begin position="2058"/>
        <end position="2169"/>
    </location>
</feature>
<dbReference type="InterPro" id="IPR050958">
    <property type="entry name" value="Cell_Adh-Cytoskel_Orgn"/>
</dbReference>
<dbReference type="InterPro" id="IPR003961">
    <property type="entry name" value="FN3_dom"/>
</dbReference>
<dbReference type="SMART" id="SM00408">
    <property type="entry name" value="IGc2"/>
    <property type="match status" value="18"/>
</dbReference>
<keyword evidence="3" id="KW-1015">Disulfide bond</keyword>
<keyword evidence="4" id="KW-0393">Immunoglobulin domain</keyword>
<dbReference type="PANTHER" id="PTHR45080">
    <property type="entry name" value="CONTACTIN 5"/>
    <property type="match status" value="1"/>
</dbReference>
<feature type="domain" description="Ig-like" evidence="8">
    <location>
        <begin position="1227"/>
        <end position="1305"/>
    </location>
</feature>
<dbReference type="PROSITE" id="PS50853">
    <property type="entry name" value="FN3"/>
    <property type="match status" value="3"/>
</dbReference>
<dbReference type="CDD" id="cd00063">
    <property type="entry name" value="FN3"/>
    <property type="match status" value="3"/>
</dbReference>
<feature type="domain" description="Ig-like" evidence="8">
    <location>
        <begin position="1563"/>
        <end position="1654"/>
    </location>
</feature>
<dbReference type="PROSITE" id="PS50835">
    <property type="entry name" value="IG_LIKE"/>
    <property type="match status" value="18"/>
</dbReference>
<feature type="domain" description="Ig-like" evidence="8">
    <location>
        <begin position="547"/>
        <end position="645"/>
    </location>
</feature>
<dbReference type="SUPFAM" id="SSF48726">
    <property type="entry name" value="Immunoglobulin"/>
    <property type="match status" value="19"/>
</dbReference>
<evidence type="ECO:0000256" key="4">
    <source>
        <dbReference type="ARBA" id="ARBA00023319"/>
    </source>
</evidence>
<feature type="domain" description="Ig-like" evidence="8">
    <location>
        <begin position="1131"/>
        <end position="1210"/>
    </location>
</feature>
<evidence type="ECO:0000256" key="3">
    <source>
        <dbReference type="ARBA" id="ARBA00023157"/>
    </source>
</evidence>
<evidence type="ECO:0000256" key="6">
    <source>
        <dbReference type="SAM" id="Phobius"/>
    </source>
</evidence>
<evidence type="ECO:0000259" key="9">
    <source>
        <dbReference type="PROSITE" id="PS50853"/>
    </source>
</evidence>
<dbReference type="SUPFAM" id="SSF49265">
    <property type="entry name" value="Fibronectin type III"/>
    <property type="match status" value="2"/>
</dbReference>
<evidence type="ECO:0000256" key="7">
    <source>
        <dbReference type="SAM" id="SignalP"/>
    </source>
</evidence>
<comment type="caution">
    <text evidence="10">The sequence shown here is derived from an EMBL/GenBank/DDBJ whole genome shotgun (WGS) entry which is preliminary data.</text>
</comment>
<feature type="domain" description="Ig-like" evidence="8">
    <location>
        <begin position="959"/>
        <end position="1047"/>
    </location>
</feature>
<dbReference type="Pfam" id="PF00041">
    <property type="entry name" value="fn3"/>
    <property type="match status" value="3"/>
</dbReference>
<feature type="domain" description="Fibronectin type-III" evidence="9">
    <location>
        <begin position="1948"/>
        <end position="2054"/>
    </location>
</feature>
<evidence type="ECO:0000256" key="5">
    <source>
        <dbReference type="SAM" id="MobiDB-lite"/>
    </source>
</evidence>
<dbReference type="Gene3D" id="2.60.40.10">
    <property type="entry name" value="Immunoglobulins"/>
    <property type="match status" value="22"/>
</dbReference>
<feature type="domain" description="Ig-like" evidence="8">
    <location>
        <begin position="413"/>
        <end position="505"/>
    </location>
</feature>
<keyword evidence="6" id="KW-0472">Membrane</keyword>
<keyword evidence="11" id="KW-1185">Reference proteome</keyword>
<feature type="domain" description="Fibronectin type-III" evidence="9">
    <location>
        <begin position="1849"/>
        <end position="1943"/>
    </location>
</feature>
<keyword evidence="6" id="KW-1133">Transmembrane helix</keyword>
<feature type="domain" description="Ig-like" evidence="8">
    <location>
        <begin position="317"/>
        <end position="410"/>
    </location>
</feature>
<dbReference type="InterPro" id="IPR003599">
    <property type="entry name" value="Ig_sub"/>
</dbReference>
<evidence type="ECO:0000313" key="11">
    <source>
        <dbReference type="Proteomes" id="UP000887458"/>
    </source>
</evidence>
<dbReference type="SMART" id="SM00060">
    <property type="entry name" value="FN3"/>
    <property type="match status" value="3"/>
</dbReference>
<feature type="domain" description="Ig-like" evidence="8">
    <location>
        <begin position="221"/>
        <end position="311"/>
    </location>
</feature>
<feature type="domain" description="Ig-like" evidence="8">
    <location>
        <begin position="1448"/>
        <end position="1541"/>
    </location>
</feature>
<dbReference type="EMBL" id="NJHN03000104">
    <property type="protein sequence ID" value="KAH9414909.1"/>
    <property type="molecule type" value="Genomic_DNA"/>
</dbReference>
<feature type="region of interest" description="Disordered" evidence="5">
    <location>
        <begin position="1932"/>
        <end position="1958"/>
    </location>
</feature>
<feature type="domain" description="Ig-like" evidence="8">
    <location>
        <begin position="127"/>
        <end position="218"/>
    </location>
</feature>
<feature type="domain" description="Ig-like" evidence="8">
    <location>
        <begin position="873"/>
        <end position="945"/>
    </location>
</feature>
<dbReference type="InterPro" id="IPR013783">
    <property type="entry name" value="Ig-like_fold"/>
</dbReference>
<gene>
    <name evidence="10" type="ORF">DERP_012499</name>
</gene>
<dbReference type="Pfam" id="PF07679">
    <property type="entry name" value="I-set"/>
    <property type="match status" value="10"/>
</dbReference>
<dbReference type="Pfam" id="PF13927">
    <property type="entry name" value="Ig_3"/>
    <property type="match status" value="7"/>
</dbReference>
<dbReference type="InterPro" id="IPR036116">
    <property type="entry name" value="FN3_sf"/>
</dbReference>
<sequence>MFSRLQSTIVILIWLLFLTAKLIECNKRPKLLDLPIDSQSMIDISHVILCNAVQGTQPIHFEWTKNGNQINNNHTTTKNWKIDSNDNFSMLTIPRLNQYDSGVYKCIARNAFGFDSTTTKLRVQAKPILQNLPESIELVANRTHVILCTMISGSQPVFFEWSKNGRKISKSDPYKLVIEENFSALTLKELTQNDSAIYTCLAKNAFGQDQTSTKLLIKVAPKLNKFQNPEIIQPIDSSLVLNCAAYLGSHPLRFQWFKNGLIIDNQSNRYQIDTKSDYSLLRISDIQLNDSGNYSCSVINENGLDQQWSLLQVQESPVLVKFYSQNNHEQTKGSDLVLTCNVAKGSKPFRFQWFRNGVELTGSSRSSIETKDIFSLYTLRNIDSNDMGNYSCVVSNKFGFDKLWIQLTVTAKPILNEFPISEIRLSINASYILSCSISSGSTPIFFEWFKDDHKKLSSSEYKIDNYATMSSLVFESLNPNDTGSYTCNAKNVYGSDSITTKLIIQDIFSLFTLRNIDSNDMGNYSCVVTNEFGFDKLSIQLTVTAKPILNKFPSNEIKLSLDSSYILPCSISSGSTPIFFEWFKNDDDNNHKKKLLSSELNHIDNYDTMSSIVFKHLSSNDTGSYICIAKNVYGSDSIQTKLVVQDAPQISKSFPKELSQSEGSVLNIPCSVISGSTPFSFKWLKDNQELQPTGNQHSTFQIKTDNFLSFLSIPKLKPSDSGNYSCVVSNNFGIDIQWTQLQVKESPSLLKQLSRLSSAKGSDIVFNSKPSIMIQLPSEIRLRENVSYILQCPVVSDSKPIFFEWLKNGQPLQLSNFDQYKIDHYDTWSTLTFKHLTTNDQATYTCRVKNVEGIDTTSTKLLVQVPTQMSQSQGSVLNLMCPISSGSQPITFKWFKDNIEIKHANQRGSIDNKPSFSVLIIPELELKDSGNYSCVVSNAYGIDVQWTFLQVKAASAGSPKLFELPKRIELQENFDYTFTCNLLSGIKPVTFYWLKNDHKISGKHSQMDQSFSSLILKEIKRNDSAKYTCTVQNQFGMDSTSIELFVQGSLLVLTCNSIKGTKPLEFKWFKDGHEIFDMKNDYRYSIEKKNSFSQLTVNDVSINDSGNYSCLVTNKFGLDSQWSQFNVKDAPRLVEFKNFYQQPVNSRFILACNKMDGAAPLKFIWTKNGHSISQTSDSRIKIDLDDDFSMITIKNIQIDDAGNYSCIVQNRYGIDSQWSMLQVKDPPKINKNVLVNIEPIENTFQLLSCSILSGSEPIFFTWLKDDQPLRETNDLKIENNKQFSLLNIPTTNRNDSGRYSCQVRNAFGIDSLIFRLNVKGFYDYLITKNEPRLVPFQKRIELEDKSTFTILCSLASGSSVFFEWKKDGQKLSTNSKIFILIIIQYFLNGIKMVKNFPKQIISVENTNHYSLLTMTNLTAQDSGNYECRAKNVYGTSSTSTQFVIKGKPKLMPFNGELQELVENITYPLTCILISGSKPIFFEWYRNDQRILEQSNQLKIDNQEQISILSLSNVQTIDSGRYECRAKNQFGHDSIVTNILVKVFILIFANLILISHQNTAIIKPVLNSLNPFQTQIQGSRFFLNCVTILGDSPLTFHWMKNGHKILDDDNDHIHIRKDNLMSTLLIENLSSNDSGNYTCSVNNRGGFDSQSSYLNVQVPPSWIKEPKDVNLRMGEEYSVECLADGLPKPKIKWLTPSGKTIENEILDLSKLIKNEKNGRQTLTFECVADNGIGEALRKSITISYNVPARFDEKYSSIQAKKGDIIVLKCNATGDRPITIRWTKDGMKLDRLSHHHHYEMNDFPTSYGVISELSIRSVQKTDGAIYKCDAENEHGRDDRTIKLLVVEEPSSPVNVKINEVWSRSASVSWRHLQNGNSPVTRYLIQYWRRQNAPHRLNEVNVSSSQTSYLIKNLSPGLSYELSVIAENEVGRSEPSETVPFFTGEEEPSAPPNDINVEPKGPTTIRITWRAPPKEFWNGLIKGYYVGFRKAEDSNQAYTLKSIDSKYTEANQIENEIYEYFLRDLSRGTEYEIVIKAYNMAGSGPQSHVLLARTLDGDLPPAQHLIATETTTNSISLRWHQRDNRDSITPIISYTLQYQKEGEPKWHEIPFSTLATSSPSIMEQSSSTMPIYTYTLSNLESGVHYRIFVTAVNRFGFSDPSNIVFTKTIGERLNFQGKLMNHLYYENPYYMQPEFTIPIITAFVLVFIIMVVAYVCVRRAKHRAAANSLILDSATLSKQFTGYSTGPRYADFDKVSGKPLIMTEQGNIFPAAYATMPMDENMQPWTGEMKKDSHIYDHPQ</sequence>
<feature type="domain" description="Ig-like" evidence="8">
    <location>
        <begin position="648"/>
        <end position="731"/>
    </location>
</feature>
<dbReference type="InterPro" id="IPR003598">
    <property type="entry name" value="Ig_sub2"/>
</dbReference>
<evidence type="ECO:0000256" key="2">
    <source>
        <dbReference type="ARBA" id="ARBA00022737"/>
    </source>
</evidence>
<dbReference type="InterPro" id="IPR007110">
    <property type="entry name" value="Ig-like_dom"/>
</dbReference>
<accession>A0ABQ8IX89</accession>
<reference evidence="10 11" key="2">
    <citation type="journal article" date="2022" name="Mol. Biol. Evol.">
        <title>Comparative Genomics Reveals Insights into the Divergent Evolution of Astigmatic Mites and Household Pest Adaptations.</title>
        <authorList>
            <person name="Xiong Q."/>
            <person name="Wan A.T."/>
            <person name="Liu X."/>
            <person name="Fung C.S."/>
            <person name="Xiao X."/>
            <person name="Malainual N."/>
            <person name="Hou J."/>
            <person name="Wang L."/>
            <person name="Wang M."/>
            <person name="Yang K.Y."/>
            <person name="Cui Y."/>
            <person name="Leung E.L."/>
            <person name="Nong W."/>
            <person name="Shin S.K."/>
            <person name="Au S.W."/>
            <person name="Jeong K.Y."/>
            <person name="Chew F.T."/>
            <person name="Hui J.H."/>
            <person name="Leung T.F."/>
            <person name="Tungtrongchitr A."/>
            <person name="Zhong N."/>
            <person name="Liu Z."/>
            <person name="Tsui S.K."/>
        </authorList>
    </citation>
    <scope>NUCLEOTIDE SEQUENCE [LARGE SCALE GENOMIC DNA]</scope>
    <source>
        <strain evidence="10">Derp</strain>
    </source>
</reference>
<feature type="domain" description="Ig-like" evidence="8">
    <location>
        <begin position="1331"/>
        <end position="1445"/>
    </location>
</feature>
<feature type="transmembrane region" description="Helical" evidence="6">
    <location>
        <begin position="2192"/>
        <end position="2214"/>
    </location>
</feature>
<organism evidence="10 11">
    <name type="scientific">Dermatophagoides pteronyssinus</name>
    <name type="common">European house dust mite</name>
    <dbReference type="NCBI Taxonomy" id="6956"/>
    <lineage>
        <taxon>Eukaryota</taxon>
        <taxon>Metazoa</taxon>
        <taxon>Ecdysozoa</taxon>
        <taxon>Arthropoda</taxon>
        <taxon>Chelicerata</taxon>
        <taxon>Arachnida</taxon>
        <taxon>Acari</taxon>
        <taxon>Acariformes</taxon>
        <taxon>Sarcoptiformes</taxon>
        <taxon>Astigmata</taxon>
        <taxon>Psoroptidia</taxon>
        <taxon>Analgoidea</taxon>
        <taxon>Pyroglyphidae</taxon>
        <taxon>Dermatophagoidinae</taxon>
        <taxon>Dermatophagoides</taxon>
    </lineage>
</organism>
<feature type="domain" description="Ig-like" evidence="8">
    <location>
        <begin position="770"/>
        <end position="862"/>
    </location>
</feature>
<feature type="domain" description="Ig-like" evidence="8">
    <location>
        <begin position="1746"/>
        <end position="1840"/>
    </location>
</feature>
<dbReference type="PANTHER" id="PTHR45080:SF8">
    <property type="entry name" value="IG-LIKE DOMAIN-CONTAINING PROTEIN"/>
    <property type="match status" value="1"/>
</dbReference>
<dbReference type="InterPro" id="IPR013098">
    <property type="entry name" value="Ig_I-set"/>
</dbReference>
<evidence type="ECO:0000256" key="1">
    <source>
        <dbReference type="ARBA" id="ARBA00022729"/>
    </source>
</evidence>
<dbReference type="InterPro" id="IPR036179">
    <property type="entry name" value="Ig-like_dom_sf"/>
</dbReference>
<name>A0ABQ8IX89_DERPT</name>
<keyword evidence="2" id="KW-0677">Repeat</keyword>
<feature type="domain" description="Ig-like" evidence="8">
    <location>
        <begin position="29"/>
        <end position="124"/>
    </location>
</feature>
<dbReference type="CDD" id="cd00096">
    <property type="entry name" value="Ig"/>
    <property type="match status" value="8"/>
</dbReference>
<protein>
    <submittedName>
        <fullName evidence="10">Uncharacterized protein</fullName>
    </submittedName>
</protein>
<dbReference type="SMART" id="SM00409">
    <property type="entry name" value="IG"/>
    <property type="match status" value="18"/>
</dbReference>
<dbReference type="PRINTS" id="PR01832">
    <property type="entry name" value="VEGFRECEPTOR"/>
</dbReference>
<feature type="signal peptide" evidence="7">
    <location>
        <begin position="1"/>
        <end position="25"/>
    </location>
</feature>
<evidence type="ECO:0000259" key="8">
    <source>
        <dbReference type="PROSITE" id="PS50835"/>
    </source>
</evidence>
<reference evidence="10 11" key="1">
    <citation type="journal article" date="2018" name="J. Allergy Clin. Immunol.">
        <title>High-quality assembly of Dermatophagoides pteronyssinus genome and transcriptome reveals a wide range of novel allergens.</title>
        <authorList>
            <person name="Liu X.Y."/>
            <person name="Yang K.Y."/>
            <person name="Wang M.Q."/>
            <person name="Kwok J.S."/>
            <person name="Zeng X."/>
            <person name="Yang Z."/>
            <person name="Xiao X.J."/>
            <person name="Lau C.P."/>
            <person name="Li Y."/>
            <person name="Huang Z.M."/>
            <person name="Ba J.G."/>
            <person name="Yim A.K."/>
            <person name="Ouyang C.Y."/>
            <person name="Ngai S.M."/>
            <person name="Chan T.F."/>
            <person name="Leung E.L."/>
            <person name="Liu L."/>
            <person name="Liu Z.G."/>
            <person name="Tsui S.K."/>
        </authorList>
    </citation>
    <scope>NUCLEOTIDE SEQUENCE [LARGE SCALE GENOMIC DNA]</scope>
    <source>
        <strain evidence="10">Derp</strain>
    </source>
</reference>
<feature type="domain" description="Ig-like" evidence="8">
    <location>
        <begin position="1048"/>
        <end position="1128"/>
    </location>
</feature>
<keyword evidence="1 7" id="KW-0732">Signal</keyword>
<keyword evidence="6" id="KW-0812">Transmembrane</keyword>
<evidence type="ECO:0000313" key="10">
    <source>
        <dbReference type="EMBL" id="KAH9414909.1"/>
    </source>
</evidence>
<proteinExistence type="predicted"/>
<feature type="chain" id="PRO_5045160430" evidence="7">
    <location>
        <begin position="26"/>
        <end position="2297"/>
    </location>
</feature>
<dbReference type="Proteomes" id="UP000887458">
    <property type="component" value="Unassembled WGS sequence"/>
</dbReference>